<feature type="domain" description="Glycosyl transferase family 1" evidence="2">
    <location>
        <begin position="1"/>
        <end position="137"/>
    </location>
</feature>
<name>A0A8J3G8I6_9BACT</name>
<dbReference type="PANTHER" id="PTHR46401">
    <property type="entry name" value="GLYCOSYLTRANSFERASE WBBK-RELATED"/>
    <property type="match status" value="1"/>
</dbReference>
<dbReference type="Pfam" id="PF00534">
    <property type="entry name" value="Glycos_transf_1"/>
    <property type="match status" value="1"/>
</dbReference>
<evidence type="ECO:0000256" key="1">
    <source>
        <dbReference type="ARBA" id="ARBA00022679"/>
    </source>
</evidence>
<dbReference type="InterPro" id="IPR001296">
    <property type="entry name" value="Glyco_trans_1"/>
</dbReference>
<dbReference type="EMBL" id="BMXF01000001">
    <property type="protein sequence ID" value="GHB59235.1"/>
    <property type="molecule type" value="Genomic_DNA"/>
</dbReference>
<dbReference type="SUPFAM" id="SSF53756">
    <property type="entry name" value="UDP-Glycosyltransferase/glycogen phosphorylase"/>
    <property type="match status" value="1"/>
</dbReference>
<sequence length="173" mass="19394">MGRVNETKNIPLAIDAIRYLRDRGLTATLDIYGTDDGGWEAVVNHIAHRRLQEVVQLKDGLDPALRFTIFQQYSFLIQLSRAEGMAMSVAEAMQHGLVCVVTPVGEIPNYSMDLDSAIFINIGSPDDWEESLRKLENVVKNPLLYEAISKSCYHNFKEAETYADTLVTCLDAI</sequence>
<organism evidence="3 4">
    <name type="scientific">Persicitalea jodogahamensis</name>
    <dbReference type="NCBI Taxonomy" id="402147"/>
    <lineage>
        <taxon>Bacteria</taxon>
        <taxon>Pseudomonadati</taxon>
        <taxon>Bacteroidota</taxon>
        <taxon>Cytophagia</taxon>
        <taxon>Cytophagales</taxon>
        <taxon>Spirosomataceae</taxon>
        <taxon>Persicitalea</taxon>
    </lineage>
</organism>
<accession>A0A8J3G8I6</accession>
<reference evidence="3 4" key="1">
    <citation type="journal article" date="2014" name="Int. J. Syst. Evol. Microbiol.">
        <title>Complete genome sequence of Corynebacterium casei LMG S-19264T (=DSM 44701T), isolated from a smear-ripened cheese.</title>
        <authorList>
            <consortium name="US DOE Joint Genome Institute (JGI-PGF)"/>
            <person name="Walter F."/>
            <person name="Albersmeier A."/>
            <person name="Kalinowski J."/>
            <person name="Ruckert C."/>
        </authorList>
    </citation>
    <scope>NUCLEOTIDE SEQUENCE [LARGE SCALE GENOMIC DNA]</scope>
    <source>
        <strain evidence="3 4">KCTC 12866</strain>
    </source>
</reference>
<dbReference type="GO" id="GO:0009103">
    <property type="term" value="P:lipopolysaccharide biosynthetic process"/>
    <property type="evidence" value="ECO:0007669"/>
    <property type="project" value="TreeGrafter"/>
</dbReference>
<proteinExistence type="predicted"/>
<protein>
    <recommendedName>
        <fullName evidence="2">Glycosyl transferase family 1 domain-containing protein</fullName>
    </recommendedName>
</protein>
<evidence type="ECO:0000313" key="4">
    <source>
        <dbReference type="Proteomes" id="UP000598271"/>
    </source>
</evidence>
<comment type="caution">
    <text evidence="3">The sequence shown here is derived from an EMBL/GenBank/DDBJ whole genome shotgun (WGS) entry which is preliminary data.</text>
</comment>
<dbReference type="Gene3D" id="3.40.50.2000">
    <property type="entry name" value="Glycogen Phosphorylase B"/>
    <property type="match status" value="1"/>
</dbReference>
<dbReference type="GO" id="GO:0016757">
    <property type="term" value="F:glycosyltransferase activity"/>
    <property type="evidence" value="ECO:0007669"/>
    <property type="project" value="InterPro"/>
</dbReference>
<evidence type="ECO:0000259" key="2">
    <source>
        <dbReference type="Pfam" id="PF00534"/>
    </source>
</evidence>
<keyword evidence="4" id="KW-1185">Reference proteome</keyword>
<dbReference type="PANTHER" id="PTHR46401:SF2">
    <property type="entry name" value="GLYCOSYLTRANSFERASE WBBK-RELATED"/>
    <property type="match status" value="1"/>
</dbReference>
<gene>
    <name evidence="3" type="ORF">GCM10007390_11120</name>
</gene>
<evidence type="ECO:0000313" key="3">
    <source>
        <dbReference type="EMBL" id="GHB59235.1"/>
    </source>
</evidence>
<dbReference type="AlphaFoldDB" id="A0A8J3G8I6"/>
<dbReference type="Proteomes" id="UP000598271">
    <property type="component" value="Unassembled WGS sequence"/>
</dbReference>
<keyword evidence="1" id="KW-0808">Transferase</keyword>